<sequence>MAAGQPSFQDFINAEREKKRKEKLANEILGRGRKTNASGPGAIANTRNSSVPRGPSLASRMGVQKRSSSAKPGDINGQWKHDLHRFNNPRGGRPTQLPRTASANSAAVAARTSLSYDLIRRNNDRAFTQNNTNDNTVGFNIKGMGGNNQFTVIASNFSPGTTAEDIEAVMAPVGTGLVSCRLVSEIPTVIVEMLFTDKEGAENVIATFNNKKADGRLLYVYMKEPVQVRKPPTQPRGRFTQPAPKPAQDGMDVDMMDDRKQQSGRLNNGYNAGNGGYNPALQPAINPPKGPRRDRRNWDAPDEGGYRHDRY</sequence>
<dbReference type="InterPro" id="IPR012677">
    <property type="entry name" value="Nucleotide-bd_a/b_plait_sf"/>
</dbReference>
<dbReference type="CDD" id="cd00590">
    <property type="entry name" value="RRM_SF"/>
    <property type="match status" value="1"/>
</dbReference>
<evidence type="ECO:0008006" key="4">
    <source>
        <dbReference type="Google" id="ProtNLM"/>
    </source>
</evidence>
<organism evidence="2 3">
    <name type="scientific">Delitschia confertaspora ATCC 74209</name>
    <dbReference type="NCBI Taxonomy" id="1513339"/>
    <lineage>
        <taxon>Eukaryota</taxon>
        <taxon>Fungi</taxon>
        <taxon>Dikarya</taxon>
        <taxon>Ascomycota</taxon>
        <taxon>Pezizomycotina</taxon>
        <taxon>Dothideomycetes</taxon>
        <taxon>Pleosporomycetidae</taxon>
        <taxon>Pleosporales</taxon>
        <taxon>Delitschiaceae</taxon>
        <taxon>Delitschia</taxon>
    </lineage>
</organism>
<dbReference type="Proteomes" id="UP000799536">
    <property type="component" value="Unassembled WGS sequence"/>
</dbReference>
<keyword evidence="3" id="KW-1185">Reference proteome</keyword>
<accession>A0A9P4JTG4</accession>
<gene>
    <name evidence="2" type="ORF">GQ43DRAFT_437437</name>
</gene>
<dbReference type="Gene3D" id="3.30.70.330">
    <property type="match status" value="1"/>
</dbReference>
<dbReference type="AlphaFoldDB" id="A0A9P4JTG4"/>
<dbReference type="EMBL" id="ML993864">
    <property type="protein sequence ID" value="KAF2205007.1"/>
    <property type="molecule type" value="Genomic_DNA"/>
</dbReference>
<feature type="region of interest" description="Disordered" evidence="1">
    <location>
        <begin position="229"/>
        <end position="311"/>
    </location>
</feature>
<feature type="region of interest" description="Disordered" evidence="1">
    <location>
        <begin position="25"/>
        <end position="78"/>
    </location>
</feature>
<protein>
    <recommendedName>
        <fullName evidence="4">RRM domain-containing protein</fullName>
    </recommendedName>
</protein>
<proteinExistence type="predicted"/>
<name>A0A9P4JTG4_9PLEO</name>
<evidence type="ECO:0000313" key="2">
    <source>
        <dbReference type="EMBL" id="KAF2205007.1"/>
    </source>
</evidence>
<dbReference type="SUPFAM" id="SSF54928">
    <property type="entry name" value="RNA-binding domain, RBD"/>
    <property type="match status" value="1"/>
</dbReference>
<reference evidence="2" key="1">
    <citation type="journal article" date="2020" name="Stud. Mycol.">
        <title>101 Dothideomycetes genomes: a test case for predicting lifestyles and emergence of pathogens.</title>
        <authorList>
            <person name="Haridas S."/>
            <person name="Albert R."/>
            <person name="Binder M."/>
            <person name="Bloem J."/>
            <person name="Labutti K."/>
            <person name="Salamov A."/>
            <person name="Andreopoulos B."/>
            <person name="Baker S."/>
            <person name="Barry K."/>
            <person name="Bills G."/>
            <person name="Bluhm B."/>
            <person name="Cannon C."/>
            <person name="Castanera R."/>
            <person name="Culley D."/>
            <person name="Daum C."/>
            <person name="Ezra D."/>
            <person name="Gonzalez J."/>
            <person name="Henrissat B."/>
            <person name="Kuo A."/>
            <person name="Liang C."/>
            <person name="Lipzen A."/>
            <person name="Lutzoni F."/>
            <person name="Magnuson J."/>
            <person name="Mondo S."/>
            <person name="Nolan M."/>
            <person name="Ohm R."/>
            <person name="Pangilinan J."/>
            <person name="Park H.-J."/>
            <person name="Ramirez L."/>
            <person name="Alfaro M."/>
            <person name="Sun H."/>
            <person name="Tritt A."/>
            <person name="Yoshinaga Y."/>
            <person name="Zwiers L.-H."/>
            <person name="Turgeon B."/>
            <person name="Goodwin S."/>
            <person name="Spatafora J."/>
            <person name="Crous P."/>
            <person name="Grigoriev I."/>
        </authorList>
    </citation>
    <scope>NUCLEOTIDE SEQUENCE</scope>
    <source>
        <strain evidence="2">ATCC 74209</strain>
    </source>
</reference>
<feature type="compositionally biased region" description="Basic and acidic residues" evidence="1">
    <location>
        <begin position="296"/>
        <end position="311"/>
    </location>
</feature>
<dbReference type="InterPro" id="IPR035979">
    <property type="entry name" value="RBD_domain_sf"/>
</dbReference>
<comment type="caution">
    <text evidence="2">The sequence shown here is derived from an EMBL/GenBank/DDBJ whole genome shotgun (WGS) entry which is preliminary data.</text>
</comment>
<dbReference type="GO" id="GO:0003676">
    <property type="term" value="F:nucleic acid binding"/>
    <property type="evidence" value="ECO:0007669"/>
    <property type="project" value="InterPro"/>
</dbReference>
<evidence type="ECO:0000313" key="3">
    <source>
        <dbReference type="Proteomes" id="UP000799536"/>
    </source>
</evidence>
<dbReference type="OrthoDB" id="5374349at2759"/>
<evidence type="ECO:0000256" key="1">
    <source>
        <dbReference type="SAM" id="MobiDB-lite"/>
    </source>
</evidence>